<comment type="caution">
    <text evidence="1">The sequence shown here is derived from an EMBL/GenBank/DDBJ whole genome shotgun (WGS) entry which is preliminary data.</text>
</comment>
<evidence type="ECO:0000313" key="2">
    <source>
        <dbReference type="Proteomes" id="UP000451233"/>
    </source>
</evidence>
<keyword evidence="2" id="KW-1185">Reference proteome</keyword>
<name>A0A7K1XSM7_9SPHI</name>
<gene>
    <name evidence="1" type="ORF">GS398_01735</name>
</gene>
<reference evidence="1 2" key="1">
    <citation type="submission" date="2019-11" db="EMBL/GenBank/DDBJ databases">
        <title>Pedobacter sp. HMF7056 Genome sequencing and assembly.</title>
        <authorList>
            <person name="Kang H."/>
            <person name="Kim H."/>
            <person name="Joh K."/>
        </authorList>
    </citation>
    <scope>NUCLEOTIDE SEQUENCE [LARGE SCALE GENOMIC DNA]</scope>
    <source>
        <strain evidence="1 2">HMF7056</strain>
    </source>
</reference>
<dbReference type="EMBL" id="WVHS01000001">
    <property type="protein sequence ID" value="MXV14005.1"/>
    <property type="molecule type" value="Genomic_DNA"/>
</dbReference>
<organism evidence="1 2">
    <name type="scientific">Hufsiella ginkgonis</name>
    <dbReference type="NCBI Taxonomy" id="2695274"/>
    <lineage>
        <taxon>Bacteria</taxon>
        <taxon>Pseudomonadati</taxon>
        <taxon>Bacteroidota</taxon>
        <taxon>Sphingobacteriia</taxon>
        <taxon>Sphingobacteriales</taxon>
        <taxon>Sphingobacteriaceae</taxon>
        <taxon>Hufsiella</taxon>
    </lineage>
</organism>
<protein>
    <submittedName>
        <fullName evidence="1">Uncharacterized protein</fullName>
    </submittedName>
</protein>
<sequence length="67" mass="7821">MWAENNLATWGLGNGIRRAGEKEATILNKYAKRIGKKEEKFCTTNEPMKIPLIEQAILLFRKRRFKV</sequence>
<proteinExistence type="predicted"/>
<evidence type="ECO:0000313" key="1">
    <source>
        <dbReference type="EMBL" id="MXV14005.1"/>
    </source>
</evidence>
<dbReference type="AlphaFoldDB" id="A0A7K1XSM7"/>
<dbReference type="Proteomes" id="UP000451233">
    <property type="component" value="Unassembled WGS sequence"/>
</dbReference>
<accession>A0A7K1XSM7</accession>
<dbReference type="RefSeq" id="WP_160905017.1">
    <property type="nucleotide sequence ID" value="NZ_WVHS01000001.1"/>
</dbReference>